<keyword evidence="7 8" id="KW-0472">Membrane</keyword>
<evidence type="ECO:0000256" key="7">
    <source>
        <dbReference type="ARBA" id="ARBA00023136"/>
    </source>
</evidence>
<dbReference type="PROSITE" id="PS00211">
    <property type="entry name" value="ABC_TRANSPORTER_1"/>
    <property type="match status" value="1"/>
</dbReference>
<dbReference type="InterPro" id="IPR003593">
    <property type="entry name" value="AAA+_ATPase"/>
</dbReference>
<feature type="transmembrane region" description="Helical" evidence="8">
    <location>
        <begin position="77"/>
        <end position="100"/>
    </location>
</feature>
<keyword evidence="2" id="KW-0813">Transport</keyword>
<dbReference type="Pfam" id="PF00005">
    <property type="entry name" value="ABC_tran"/>
    <property type="match status" value="1"/>
</dbReference>
<evidence type="ECO:0000313" key="11">
    <source>
        <dbReference type="EMBL" id="KRK48705.1"/>
    </source>
</evidence>
<dbReference type="PROSITE" id="PS50929">
    <property type="entry name" value="ABC_TM1F"/>
    <property type="match status" value="1"/>
</dbReference>
<dbReference type="FunFam" id="3.40.50.300:FF:000287">
    <property type="entry name" value="Multidrug ABC transporter ATP-binding protein"/>
    <property type="match status" value="1"/>
</dbReference>
<dbReference type="RefSeq" id="WP_056941941.1">
    <property type="nucleotide sequence ID" value="NZ_AZCX01000002.1"/>
</dbReference>
<dbReference type="PANTHER" id="PTHR43394:SF1">
    <property type="entry name" value="ATP-BINDING CASSETTE SUB-FAMILY B MEMBER 10, MITOCHONDRIAL"/>
    <property type="match status" value="1"/>
</dbReference>
<feature type="domain" description="ABC transporter" evidence="9">
    <location>
        <begin position="380"/>
        <end position="614"/>
    </location>
</feature>
<dbReference type="GO" id="GO:0005886">
    <property type="term" value="C:plasma membrane"/>
    <property type="evidence" value="ECO:0007669"/>
    <property type="project" value="UniProtKB-SubCell"/>
</dbReference>
<dbReference type="InterPro" id="IPR039421">
    <property type="entry name" value="Type_1_exporter"/>
</dbReference>
<keyword evidence="4" id="KW-0547">Nucleotide-binding</keyword>
<dbReference type="Pfam" id="PF00664">
    <property type="entry name" value="ABC_membrane"/>
    <property type="match status" value="1"/>
</dbReference>
<dbReference type="InterPro" id="IPR027417">
    <property type="entry name" value="P-loop_NTPase"/>
</dbReference>
<evidence type="ECO:0000259" key="10">
    <source>
        <dbReference type="PROSITE" id="PS50929"/>
    </source>
</evidence>
<dbReference type="Gene3D" id="3.40.50.300">
    <property type="entry name" value="P-loop containing nucleotide triphosphate hydrolases"/>
    <property type="match status" value="1"/>
</dbReference>
<comment type="caution">
    <text evidence="11">The sequence shown here is derived from an EMBL/GenBank/DDBJ whole genome shotgun (WGS) entry which is preliminary data.</text>
</comment>
<dbReference type="PATRIC" id="fig|1302272.5.peg.1029"/>
<dbReference type="GO" id="GO:0016887">
    <property type="term" value="F:ATP hydrolysis activity"/>
    <property type="evidence" value="ECO:0007669"/>
    <property type="project" value="InterPro"/>
</dbReference>
<feature type="transmembrane region" description="Helical" evidence="8">
    <location>
        <begin position="158"/>
        <end position="175"/>
    </location>
</feature>
<dbReference type="PANTHER" id="PTHR43394">
    <property type="entry name" value="ATP-DEPENDENT PERMEASE MDL1, MITOCHONDRIAL"/>
    <property type="match status" value="1"/>
</dbReference>
<dbReference type="Proteomes" id="UP000050911">
    <property type="component" value="Unassembled WGS sequence"/>
</dbReference>
<dbReference type="AlphaFoldDB" id="A0A0R1HYL1"/>
<keyword evidence="6 8" id="KW-1133">Transmembrane helix</keyword>
<evidence type="ECO:0000256" key="8">
    <source>
        <dbReference type="SAM" id="Phobius"/>
    </source>
</evidence>
<organism evidence="11 12">
    <name type="scientific">Secundilactobacillus kimchicus JCM 15530</name>
    <dbReference type="NCBI Taxonomy" id="1302272"/>
    <lineage>
        <taxon>Bacteria</taxon>
        <taxon>Bacillati</taxon>
        <taxon>Bacillota</taxon>
        <taxon>Bacilli</taxon>
        <taxon>Lactobacillales</taxon>
        <taxon>Lactobacillaceae</taxon>
        <taxon>Secundilactobacillus</taxon>
    </lineage>
</organism>
<dbReference type="InterPro" id="IPR036640">
    <property type="entry name" value="ABC1_TM_sf"/>
</dbReference>
<evidence type="ECO:0000259" key="9">
    <source>
        <dbReference type="PROSITE" id="PS50893"/>
    </source>
</evidence>
<dbReference type="EMBL" id="AZCX01000002">
    <property type="protein sequence ID" value="KRK48705.1"/>
    <property type="molecule type" value="Genomic_DNA"/>
</dbReference>
<dbReference type="STRING" id="1302272.FC96_GL001022"/>
<dbReference type="InterPro" id="IPR017871">
    <property type="entry name" value="ABC_transporter-like_CS"/>
</dbReference>
<reference evidence="11 12" key="1">
    <citation type="journal article" date="2015" name="Genome Announc.">
        <title>Expanding the biotechnology potential of lactobacilli through comparative genomics of 213 strains and associated genera.</title>
        <authorList>
            <person name="Sun Z."/>
            <person name="Harris H.M."/>
            <person name="McCann A."/>
            <person name="Guo C."/>
            <person name="Argimon S."/>
            <person name="Zhang W."/>
            <person name="Yang X."/>
            <person name="Jeffery I.B."/>
            <person name="Cooney J.C."/>
            <person name="Kagawa T.F."/>
            <person name="Liu W."/>
            <person name="Song Y."/>
            <person name="Salvetti E."/>
            <person name="Wrobel A."/>
            <person name="Rasinkangas P."/>
            <person name="Parkhill J."/>
            <person name="Rea M.C."/>
            <person name="O'Sullivan O."/>
            <person name="Ritari J."/>
            <person name="Douillard F.P."/>
            <person name="Paul Ross R."/>
            <person name="Yang R."/>
            <person name="Briner A.E."/>
            <person name="Felis G.E."/>
            <person name="de Vos W.M."/>
            <person name="Barrangou R."/>
            <person name="Klaenhammer T.R."/>
            <person name="Caufield P.W."/>
            <person name="Cui Y."/>
            <person name="Zhang H."/>
            <person name="O'Toole P.W."/>
        </authorList>
    </citation>
    <scope>NUCLEOTIDE SEQUENCE [LARGE SCALE GENOMIC DNA]</scope>
    <source>
        <strain evidence="11 12">JCM 15530</strain>
    </source>
</reference>
<evidence type="ECO:0000313" key="12">
    <source>
        <dbReference type="Proteomes" id="UP000050911"/>
    </source>
</evidence>
<dbReference type="Gene3D" id="1.20.1560.10">
    <property type="entry name" value="ABC transporter type 1, transmembrane domain"/>
    <property type="match status" value="1"/>
</dbReference>
<evidence type="ECO:0000256" key="1">
    <source>
        <dbReference type="ARBA" id="ARBA00004651"/>
    </source>
</evidence>
<feature type="domain" description="ABC transmembrane type-1" evidence="10">
    <location>
        <begin position="37"/>
        <end position="327"/>
    </location>
</feature>
<dbReference type="PROSITE" id="PS50893">
    <property type="entry name" value="ABC_TRANSPORTER_2"/>
    <property type="match status" value="1"/>
</dbReference>
<dbReference type="OrthoDB" id="9770415at2"/>
<dbReference type="SUPFAM" id="SSF90123">
    <property type="entry name" value="ABC transporter transmembrane region"/>
    <property type="match status" value="1"/>
</dbReference>
<dbReference type="SMART" id="SM00382">
    <property type="entry name" value="AAA"/>
    <property type="match status" value="1"/>
</dbReference>
<dbReference type="GO" id="GO:0015421">
    <property type="term" value="F:ABC-type oligopeptide transporter activity"/>
    <property type="evidence" value="ECO:0007669"/>
    <property type="project" value="TreeGrafter"/>
</dbReference>
<sequence length="619" mass="68325">MQVSRNKQVLTVSKAKRIETFRRLLRLIFSQYPAWLVVSFVAIVISALASVAGSLFIQRLIDHYIMPLMRASHPNFQPLLLAILVMAAIFYAGVLATILYTQIMATMGQRIQKSIRDQMFTRMESLRLQYFDQNDYGNVMSRYTNDIDTLTQLITQSLPQFIVALFNVTFALVAMVSLSPILTIVSLLIFATSITVVRWLTSRSSKYFRAQQASLGTLNAFIEEMLNGQKVIKVFSHEREVKDQFDGVNGALRQDAQYANGYATMLFPIMGNLGNLLYVLIAIIGGAIAVGHSSLLTLGTIAAFLQLSRSFSQPIAQISQQLNAIIQAMAGAGRIFQLLDEQPEEDDGTVTLVKKGPQQAEWYWRVDDDPTHDIAVKGHIQFNHVNFTYPGSDAGLHDITFEADAGAKVALVGQTGAGKTTITNMLNRFYDIDSGEILYDGLNIQTIKKADLRRSLAIVLQDNHLFSGSIADNIRYGKPEATDAEVHGAARLANADHFIDDLPDGYETQVTGDGSDLSSGQRQMLAIARAAIVDPPVMILDEATSNIDTRTEQLVQAGMDNLMANRTTLAIAHRLSTIFNADLILVVGGGRIIEQGTHDELLAKRGTYYELYTGQKGDD</sequence>
<dbReference type="CDD" id="cd18547">
    <property type="entry name" value="ABC_6TM_Tm288_like"/>
    <property type="match status" value="1"/>
</dbReference>
<keyword evidence="5" id="KW-0067">ATP-binding</keyword>
<feature type="transmembrane region" description="Helical" evidence="8">
    <location>
        <begin position="181"/>
        <end position="201"/>
    </location>
</feature>
<protein>
    <submittedName>
        <fullName evidence="11">Multidrug ABC transporter ATPase</fullName>
    </submittedName>
</protein>
<evidence type="ECO:0000256" key="6">
    <source>
        <dbReference type="ARBA" id="ARBA00022989"/>
    </source>
</evidence>
<feature type="transmembrane region" description="Helical" evidence="8">
    <location>
        <begin position="32"/>
        <end position="57"/>
    </location>
</feature>
<gene>
    <name evidence="11" type="ORF">FC96_GL001022</name>
</gene>
<evidence type="ECO:0000256" key="3">
    <source>
        <dbReference type="ARBA" id="ARBA00022692"/>
    </source>
</evidence>
<dbReference type="CDD" id="cd03254">
    <property type="entry name" value="ABCC_Glucan_exporter_like"/>
    <property type="match status" value="1"/>
</dbReference>
<dbReference type="GO" id="GO:0005524">
    <property type="term" value="F:ATP binding"/>
    <property type="evidence" value="ECO:0007669"/>
    <property type="project" value="UniProtKB-KW"/>
</dbReference>
<accession>A0A0R1HYL1</accession>
<keyword evidence="3 8" id="KW-0812">Transmembrane</keyword>
<evidence type="ECO:0000256" key="2">
    <source>
        <dbReference type="ARBA" id="ARBA00022448"/>
    </source>
</evidence>
<name>A0A0R1HYL1_9LACO</name>
<keyword evidence="12" id="KW-1185">Reference proteome</keyword>
<proteinExistence type="predicted"/>
<dbReference type="SUPFAM" id="SSF52540">
    <property type="entry name" value="P-loop containing nucleoside triphosphate hydrolases"/>
    <property type="match status" value="1"/>
</dbReference>
<dbReference type="InterPro" id="IPR011527">
    <property type="entry name" value="ABC1_TM_dom"/>
</dbReference>
<feature type="transmembrane region" description="Helical" evidence="8">
    <location>
        <begin position="276"/>
        <end position="305"/>
    </location>
</feature>
<evidence type="ECO:0000256" key="5">
    <source>
        <dbReference type="ARBA" id="ARBA00022840"/>
    </source>
</evidence>
<evidence type="ECO:0000256" key="4">
    <source>
        <dbReference type="ARBA" id="ARBA00022741"/>
    </source>
</evidence>
<dbReference type="InterPro" id="IPR003439">
    <property type="entry name" value="ABC_transporter-like_ATP-bd"/>
</dbReference>
<comment type="subcellular location">
    <subcellularLocation>
        <location evidence="1">Cell membrane</location>
        <topology evidence="1">Multi-pass membrane protein</topology>
    </subcellularLocation>
</comment>